<name>A0A4V2Y3Q2_9ACTN</name>
<dbReference type="Proteomes" id="UP000295345">
    <property type="component" value="Unassembled WGS sequence"/>
</dbReference>
<protein>
    <recommendedName>
        <fullName evidence="3">ABC transporter substrate-binding protein</fullName>
    </recommendedName>
</protein>
<proteinExistence type="predicted"/>
<evidence type="ECO:0000313" key="2">
    <source>
        <dbReference type="Proteomes" id="UP000295345"/>
    </source>
</evidence>
<evidence type="ECO:0008006" key="3">
    <source>
        <dbReference type="Google" id="ProtNLM"/>
    </source>
</evidence>
<evidence type="ECO:0000313" key="1">
    <source>
        <dbReference type="EMBL" id="TDC77375.1"/>
    </source>
</evidence>
<organism evidence="1 2">
    <name type="scientific">Streptomyces hainanensis</name>
    <dbReference type="NCBI Taxonomy" id="402648"/>
    <lineage>
        <taxon>Bacteria</taxon>
        <taxon>Bacillati</taxon>
        <taxon>Actinomycetota</taxon>
        <taxon>Actinomycetes</taxon>
        <taxon>Kitasatosporales</taxon>
        <taxon>Streptomycetaceae</taxon>
        <taxon>Streptomyces</taxon>
    </lineage>
</organism>
<sequence length="369" mass="40261">MVLAGCLLLSVGGVLPLPFERVVTLEGRAASRTEFFEDAEVRRILLRHHIEVRMTRAPGSRAMANGNLDGYDFVFPSGQPAAELVSEEFPEANVHRPFLTPIVLATFRPYAEALVAHGIATPQPTPRGDAPLYYELDMDAFLSATERGTRWTDLDIQRYGAANENIVLAHTSDFCASNSAAAYLSLVAFTRNGQKVPDDPAEADTVAADIKPLLVGQGMGSGDRLRSYTSREGEAVAPIVVLYENQFLTYQVGEQAQRGAVDEERVLLYPTSRSVSQPQLIALTPEGDRLGRLIVNDPELRRRALELGYQVLEPTNGTVDAEQLDGFLADRGIPAPWVRETTQARLPDLTYLERMIGIVGECDPAGGPG</sequence>
<dbReference type="AlphaFoldDB" id="A0A4V2Y3Q2"/>
<dbReference type="EMBL" id="SMKI01000055">
    <property type="protein sequence ID" value="TDC77375.1"/>
    <property type="molecule type" value="Genomic_DNA"/>
</dbReference>
<keyword evidence="2" id="KW-1185">Reference proteome</keyword>
<reference evidence="1 2" key="1">
    <citation type="submission" date="2019-03" db="EMBL/GenBank/DDBJ databases">
        <title>Draft genome sequences of novel Actinobacteria.</title>
        <authorList>
            <person name="Sahin N."/>
            <person name="Ay H."/>
            <person name="Saygin H."/>
        </authorList>
    </citation>
    <scope>NUCLEOTIDE SEQUENCE [LARGE SCALE GENOMIC DNA]</scope>
    <source>
        <strain evidence="1 2">DSM 41900</strain>
    </source>
</reference>
<comment type="caution">
    <text evidence="1">The sequence shown here is derived from an EMBL/GenBank/DDBJ whole genome shotgun (WGS) entry which is preliminary data.</text>
</comment>
<dbReference type="OrthoDB" id="5418945at2"/>
<accession>A0A4V2Y3Q2</accession>
<gene>
    <name evidence="1" type="ORF">E1283_07500</name>
</gene>